<dbReference type="Gene3D" id="1.10.1450.10">
    <property type="entry name" value="Tetraspanin"/>
    <property type="match status" value="1"/>
</dbReference>
<comment type="caution">
    <text evidence="6">Lacks conserved residue(s) required for the propagation of feature annotation.</text>
</comment>
<name>A0AAD9QXX0_ACRCE</name>
<accession>A0AAD9QXX0</accession>
<evidence type="ECO:0000256" key="4">
    <source>
        <dbReference type="ARBA" id="ARBA00022989"/>
    </source>
</evidence>
<dbReference type="EMBL" id="JARQWQ010000010">
    <property type="protein sequence ID" value="KAK2569382.1"/>
    <property type="molecule type" value="Genomic_DNA"/>
</dbReference>
<comment type="caution">
    <text evidence="7">The sequence shown here is derived from an EMBL/GenBank/DDBJ whole genome shotgun (WGS) entry which is preliminary data.</text>
</comment>
<dbReference type="Proteomes" id="UP001249851">
    <property type="component" value="Unassembled WGS sequence"/>
</dbReference>
<gene>
    <name evidence="7" type="ORF">P5673_006304</name>
</gene>
<comment type="similarity">
    <text evidence="2 6">Belongs to the tetraspanin (TM4SF) family.</text>
</comment>
<reference evidence="7" key="2">
    <citation type="journal article" date="2023" name="Science">
        <title>Genomic signatures of disease resistance in endangered staghorn corals.</title>
        <authorList>
            <person name="Vollmer S.V."/>
            <person name="Selwyn J.D."/>
            <person name="Despard B.A."/>
            <person name="Roesel C.L."/>
        </authorList>
    </citation>
    <scope>NUCLEOTIDE SEQUENCE</scope>
    <source>
        <strain evidence="7">K2</strain>
    </source>
</reference>
<dbReference type="PIRSF" id="PIRSF002419">
    <property type="entry name" value="Tetraspanin"/>
    <property type="match status" value="1"/>
</dbReference>
<proteinExistence type="inferred from homology"/>
<feature type="transmembrane region" description="Helical" evidence="6">
    <location>
        <begin position="39"/>
        <end position="58"/>
    </location>
</feature>
<evidence type="ECO:0000313" key="8">
    <source>
        <dbReference type="Proteomes" id="UP001249851"/>
    </source>
</evidence>
<dbReference type="Pfam" id="PF00335">
    <property type="entry name" value="Tetraspanin"/>
    <property type="match status" value="2"/>
</dbReference>
<organism evidence="7 8">
    <name type="scientific">Acropora cervicornis</name>
    <name type="common">Staghorn coral</name>
    <dbReference type="NCBI Taxonomy" id="6130"/>
    <lineage>
        <taxon>Eukaryota</taxon>
        <taxon>Metazoa</taxon>
        <taxon>Cnidaria</taxon>
        <taxon>Anthozoa</taxon>
        <taxon>Hexacorallia</taxon>
        <taxon>Scleractinia</taxon>
        <taxon>Astrocoeniina</taxon>
        <taxon>Acroporidae</taxon>
        <taxon>Acropora</taxon>
    </lineage>
</organism>
<dbReference type="PRINTS" id="PR00259">
    <property type="entry name" value="TMFOUR"/>
</dbReference>
<dbReference type="AlphaFoldDB" id="A0AAD9QXX0"/>
<evidence type="ECO:0000256" key="2">
    <source>
        <dbReference type="ARBA" id="ARBA00006840"/>
    </source>
</evidence>
<dbReference type="SUPFAM" id="SSF48652">
    <property type="entry name" value="Tetraspanin"/>
    <property type="match status" value="1"/>
</dbReference>
<dbReference type="PANTHER" id="PTHR19282">
    <property type="entry name" value="TETRASPANIN"/>
    <property type="match status" value="1"/>
</dbReference>
<evidence type="ECO:0000256" key="5">
    <source>
        <dbReference type="ARBA" id="ARBA00023136"/>
    </source>
</evidence>
<feature type="transmembrane region" description="Helical" evidence="6">
    <location>
        <begin position="70"/>
        <end position="97"/>
    </location>
</feature>
<dbReference type="InterPro" id="IPR000301">
    <property type="entry name" value="Tetraspanin_animals"/>
</dbReference>
<comment type="subcellular location">
    <subcellularLocation>
        <location evidence="1 6">Membrane</location>
        <topology evidence="1 6">Multi-pass membrane protein</topology>
    </subcellularLocation>
</comment>
<evidence type="ECO:0000256" key="1">
    <source>
        <dbReference type="ARBA" id="ARBA00004141"/>
    </source>
</evidence>
<reference evidence="7" key="1">
    <citation type="journal article" date="2023" name="G3 (Bethesda)">
        <title>Whole genome assembly and annotation of the endangered Caribbean coral Acropora cervicornis.</title>
        <authorList>
            <person name="Selwyn J.D."/>
            <person name="Vollmer S.V."/>
        </authorList>
    </citation>
    <scope>NUCLEOTIDE SEQUENCE</scope>
    <source>
        <strain evidence="7">K2</strain>
    </source>
</reference>
<evidence type="ECO:0000256" key="3">
    <source>
        <dbReference type="ARBA" id="ARBA00022692"/>
    </source>
</evidence>
<evidence type="ECO:0000256" key="6">
    <source>
        <dbReference type="RuleBase" id="RU361218"/>
    </source>
</evidence>
<protein>
    <recommendedName>
        <fullName evidence="6">Tetraspanin</fullName>
    </recommendedName>
</protein>
<feature type="transmembrane region" description="Helical" evidence="6">
    <location>
        <begin position="204"/>
        <end position="232"/>
    </location>
</feature>
<dbReference type="InterPro" id="IPR008952">
    <property type="entry name" value="Tetraspanin_EC2_sf"/>
</dbReference>
<keyword evidence="5 6" id="KW-0472">Membrane</keyword>
<dbReference type="PANTHER" id="PTHR19282:SF544">
    <property type="entry name" value="TETRASPANIN"/>
    <property type="match status" value="1"/>
</dbReference>
<dbReference type="InterPro" id="IPR018499">
    <property type="entry name" value="Tetraspanin/Peripherin"/>
</dbReference>
<keyword evidence="4 6" id="KW-1133">Transmembrane helix</keyword>
<keyword evidence="8" id="KW-1185">Reference proteome</keyword>
<keyword evidence="3 6" id="KW-0812">Transmembrane</keyword>
<dbReference type="GO" id="GO:0005886">
    <property type="term" value="C:plasma membrane"/>
    <property type="evidence" value="ECO:0007669"/>
    <property type="project" value="TreeGrafter"/>
</dbReference>
<evidence type="ECO:0000313" key="7">
    <source>
        <dbReference type="EMBL" id="KAK2569382.1"/>
    </source>
</evidence>
<sequence>MVPLDYSERRQEELKKRKTRRRRCCSVRCLKAPMHMFTFFYWLSGVALVTTGAWTLMFENEYSVLLGSSWFLIIVGLMIGTGGLIMIVCLCGCYGVVKEHRYFLVSIEGDLDKTTIDRMNEYGSVDAVKESFDLLQQRHKCCGGLSYASWNTTLWKQMPENENLSVPESCCKTMTPFCGKRDHPSNIYHLGCISKLSEYFREHVFILGMISVLLSSFQLIGILLSSCMVRLVDYY</sequence>